<gene>
    <name evidence="1" type="ORF">E2C01_044059</name>
</gene>
<comment type="caution">
    <text evidence="1">The sequence shown here is derived from an EMBL/GenBank/DDBJ whole genome shotgun (WGS) entry which is preliminary data.</text>
</comment>
<name>A0A5B7FY26_PORTR</name>
<sequence>MGVKRRPTRILTAAPIHCQEVAKIHLSRFLNHSCPPPIDAVSLRAACSVVSSGSSSGSGGVRHV</sequence>
<dbReference type="AlphaFoldDB" id="A0A5B7FY26"/>
<keyword evidence="2" id="KW-1185">Reference proteome</keyword>
<dbReference type="Proteomes" id="UP000324222">
    <property type="component" value="Unassembled WGS sequence"/>
</dbReference>
<proteinExistence type="predicted"/>
<protein>
    <submittedName>
        <fullName evidence="1">Uncharacterized protein</fullName>
    </submittedName>
</protein>
<organism evidence="1 2">
    <name type="scientific">Portunus trituberculatus</name>
    <name type="common">Swimming crab</name>
    <name type="synonym">Neptunus trituberculatus</name>
    <dbReference type="NCBI Taxonomy" id="210409"/>
    <lineage>
        <taxon>Eukaryota</taxon>
        <taxon>Metazoa</taxon>
        <taxon>Ecdysozoa</taxon>
        <taxon>Arthropoda</taxon>
        <taxon>Crustacea</taxon>
        <taxon>Multicrustacea</taxon>
        <taxon>Malacostraca</taxon>
        <taxon>Eumalacostraca</taxon>
        <taxon>Eucarida</taxon>
        <taxon>Decapoda</taxon>
        <taxon>Pleocyemata</taxon>
        <taxon>Brachyura</taxon>
        <taxon>Eubrachyura</taxon>
        <taxon>Portunoidea</taxon>
        <taxon>Portunidae</taxon>
        <taxon>Portuninae</taxon>
        <taxon>Portunus</taxon>
    </lineage>
</organism>
<accession>A0A5B7FY26</accession>
<evidence type="ECO:0000313" key="2">
    <source>
        <dbReference type="Proteomes" id="UP000324222"/>
    </source>
</evidence>
<reference evidence="1 2" key="1">
    <citation type="submission" date="2019-05" db="EMBL/GenBank/DDBJ databases">
        <title>Another draft genome of Portunus trituberculatus and its Hox gene families provides insights of decapod evolution.</title>
        <authorList>
            <person name="Jeong J.-H."/>
            <person name="Song I."/>
            <person name="Kim S."/>
            <person name="Choi T."/>
            <person name="Kim D."/>
            <person name="Ryu S."/>
            <person name="Kim W."/>
        </authorList>
    </citation>
    <scope>NUCLEOTIDE SEQUENCE [LARGE SCALE GENOMIC DNA]</scope>
    <source>
        <tissue evidence="1">Muscle</tissue>
    </source>
</reference>
<dbReference type="EMBL" id="VSRR010009367">
    <property type="protein sequence ID" value="MPC50235.1"/>
    <property type="molecule type" value="Genomic_DNA"/>
</dbReference>
<evidence type="ECO:0000313" key="1">
    <source>
        <dbReference type="EMBL" id="MPC50235.1"/>
    </source>
</evidence>